<feature type="domain" description="CBS" evidence="21">
    <location>
        <begin position="97"/>
        <end position="153"/>
    </location>
</feature>
<dbReference type="EMBL" id="CP017478">
    <property type="protein sequence ID" value="AOW19653.1"/>
    <property type="molecule type" value="Genomic_DNA"/>
</dbReference>
<dbReference type="GO" id="GO:0000166">
    <property type="term" value="F:nucleotide binding"/>
    <property type="evidence" value="ECO:0007669"/>
    <property type="project" value="UniProtKB-UniRule"/>
</dbReference>
<dbReference type="Proteomes" id="UP000176050">
    <property type="component" value="Chromosome"/>
</dbReference>
<feature type="binding site" evidence="13 15">
    <location>
        <begin position="341"/>
        <end position="343"/>
    </location>
    <ligand>
        <name>IMP</name>
        <dbReference type="ChEBI" id="CHEBI:58053"/>
    </ligand>
</feature>
<evidence type="ECO:0000256" key="13">
    <source>
        <dbReference type="HAMAP-Rule" id="MF_01964"/>
    </source>
</evidence>
<dbReference type="InterPro" id="IPR046342">
    <property type="entry name" value="CBS_dom_sf"/>
</dbReference>
<feature type="binding site" evidence="13 16">
    <location>
        <begin position="301"/>
        <end position="303"/>
    </location>
    <ligand>
        <name>NAD(+)</name>
        <dbReference type="ChEBI" id="CHEBI:57540"/>
    </ligand>
</feature>
<feature type="binding site" evidence="13 15">
    <location>
        <begin position="364"/>
        <end position="365"/>
    </location>
    <ligand>
        <name>IMP</name>
        <dbReference type="ChEBI" id="CHEBI:58053"/>
    </ligand>
</feature>
<dbReference type="PROSITE" id="PS51371">
    <property type="entry name" value="CBS"/>
    <property type="match status" value="2"/>
</dbReference>
<dbReference type="InterPro" id="IPR000644">
    <property type="entry name" value="CBS_dom"/>
</dbReference>
<evidence type="ECO:0000256" key="15">
    <source>
        <dbReference type="PIRSR" id="PIRSR000130-2"/>
    </source>
</evidence>
<dbReference type="InterPro" id="IPR013785">
    <property type="entry name" value="Aldolase_TIM"/>
</dbReference>
<dbReference type="InterPro" id="IPR015875">
    <property type="entry name" value="IMP_DH/GMP_Rdtase_CS"/>
</dbReference>
<evidence type="ECO:0000256" key="7">
    <source>
        <dbReference type="ARBA" id="ARBA00022755"/>
    </source>
</evidence>
<feature type="binding site" evidence="13 15">
    <location>
        <begin position="388"/>
        <end position="392"/>
    </location>
    <ligand>
        <name>IMP</name>
        <dbReference type="ChEBI" id="CHEBI:58053"/>
    </ligand>
</feature>
<dbReference type="UniPathway" id="UPA00601">
    <property type="reaction ID" value="UER00295"/>
</dbReference>
<comment type="similarity">
    <text evidence="2 13 19">Belongs to the IMPDH/GMPR family.</text>
</comment>
<feature type="binding site" evidence="13">
    <location>
        <position position="251"/>
    </location>
    <ligand>
        <name>NAD(+)</name>
        <dbReference type="ChEBI" id="CHEBI:57540"/>
    </ligand>
</feature>
<comment type="subunit">
    <text evidence="3 13">Homotetramer.</text>
</comment>
<dbReference type="GO" id="GO:0006183">
    <property type="term" value="P:GTP biosynthetic process"/>
    <property type="evidence" value="ECO:0007669"/>
    <property type="project" value="TreeGrafter"/>
</dbReference>
<evidence type="ECO:0000256" key="2">
    <source>
        <dbReference type="ARBA" id="ARBA00005502"/>
    </source>
</evidence>
<feature type="binding site" evidence="13 15">
    <location>
        <position position="419"/>
    </location>
    <ligand>
        <name>IMP</name>
        <dbReference type="ChEBI" id="CHEBI:58053"/>
    </ligand>
</feature>
<comment type="catalytic activity">
    <reaction evidence="12 13 20">
        <text>IMP + NAD(+) + H2O = XMP + NADH + H(+)</text>
        <dbReference type="Rhea" id="RHEA:11708"/>
        <dbReference type="ChEBI" id="CHEBI:15377"/>
        <dbReference type="ChEBI" id="CHEBI:15378"/>
        <dbReference type="ChEBI" id="CHEBI:57464"/>
        <dbReference type="ChEBI" id="CHEBI:57540"/>
        <dbReference type="ChEBI" id="CHEBI:57945"/>
        <dbReference type="ChEBI" id="CHEBI:58053"/>
        <dbReference type="EC" id="1.1.1.205"/>
    </reaction>
</comment>
<feature type="binding site" description="in other chain" evidence="13 17">
    <location>
        <position position="305"/>
    </location>
    <ligand>
        <name>K(+)</name>
        <dbReference type="ChEBI" id="CHEBI:29103"/>
        <note>ligand shared between two tetrameric partners</note>
    </ligand>
</feature>
<keyword evidence="5" id="KW-0677">Repeat</keyword>
<evidence type="ECO:0000256" key="16">
    <source>
        <dbReference type="PIRSR" id="PIRSR000130-3"/>
    </source>
</evidence>
<evidence type="ECO:0000256" key="1">
    <source>
        <dbReference type="ARBA" id="ARBA00001958"/>
    </source>
</evidence>
<dbReference type="NCBIfam" id="TIGR01302">
    <property type="entry name" value="IMP_dehydrog"/>
    <property type="match status" value="1"/>
</dbReference>
<dbReference type="CDD" id="cd04601">
    <property type="entry name" value="CBS_pair_IMPDH"/>
    <property type="match status" value="1"/>
</dbReference>
<evidence type="ECO:0000256" key="17">
    <source>
        <dbReference type="PIRSR" id="PIRSR000130-4"/>
    </source>
</evidence>
<feature type="binding site" evidence="13">
    <location>
        <position position="472"/>
    </location>
    <ligand>
        <name>K(+)</name>
        <dbReference type="ChEBI" id="CHEBI:29103"/>
        <note>ligand shared between two tetrameric partners</note>
    </ligand>
</feature>
<dbReference type="Pfam" id="PF00478">
    <property type="entry name" value="IMPDH"/>
    <property type="match status" value="1"/>
</dbReference>
<dbReference type="AlphaFoldDB" id="A0A1D8P4Z8"/>
<evidence type="ECO:0000256" key="14">
    <source>
        <dbReference type="PIRSR" id="PIRSR000130-1"/>
    </source>
</evidence>
<dbReference type="CDD" id="cd00381">
    <property type="entry name" value="IMPDH"/>
    <property type="match status" value="1"/>
</dbReference>
<feature type="domain" description="CBS" evidence="21">
    <location>
        <begin position="157"/>
        <end position="217"/>
    </location>
</feature>
<evidence type="ECO:0000256" key="10">
    <source>
        <dbReference type="ARBA" id="ARBA00023027"/>
    </source>
</evidence>
<evidence type="ECO:0000256" key="20">
    <source>
        <dbReference type="RuleBase" id="RU003928"/>
    </source>
</evidence>
<evidence type="ECO:0000256" key="6">
    <source>
        <dbReference type="ARBA" id="ARBA00022749"/>
    </source>
</evidence>
<dbReference type="FunFam" id="3.20.20.70:FF:000003">
    <property type="entry name" value="GMP reductase"/>
    <property type="match status" value="1"/>
</dbReference>
<evidence type="ECO:0000256" key="12">
    <source>
        <dbReference type="ARBA" id="ARBA00048028"/>
    </source>
</evidence>
<dbReference type="PANTHER" id="PTHR11911:SF111">
    <property type="entry name" value="INOSINE-5'-MONOPHOSPHATE DEHYDROGENASE"/>
    <property type="match status" value="1"/>
</dbReference>
<comment type="function">
    <text evidence="13">Catalyzes the conversion of inosine 5'-phosphate (IMP) to xanthosine 5'-phosphate (XMP), the first committed and rate-limiting step in the de novo synthesis of guanine nucleotides, and therefore plays an important role in the regulation of cell growth.</text>
</comment>
<dbReference type="GO" id="GO:0003938">
    <property type="term" value="F:IMP dehydrogenase activity"/>
    <property type="evidence" value="ECO:0007669"/>
    <property type="project" value="UniProtKB-UniRule"/>
</dbReference>
<organism evidence="22 23">
    <name type="scientific">Urechidicola croceus</name>
    <dbReference type="NCBI Taxonomy" id="1850246"/>
    <lineage>
        <taxon>Bacteria</taxon>
        <taxon>Pseudomonadati</taxon>
        <taxon>Bacteroidota</taxon>
        <taxon>Flavobacteriia</taxon>
        <taxon>Flavobacteriales</taxon>
        <taxon>Flavobacteriaceae</taxon>
        <taxon>Urechidicola</taxon>
    </lineage>
</organism>
<dbReference type="InterPro" id="IPR001093">
    <property type="entry name" value="IMP_DH_GMPRt"/>
</dbReference>
<comment type="activity regulation">
    <text evidence="13">Mycophenolic acid (MPA) is a non-competitive inhibitor that prevents formation of the closed enzyme conformation by binding to the same site as the amobile flap. In contrast, mizoribine monophosphate (MZP) is a competitive inhibitor that induces the closed conformation. MPA is a potent inhibitor of mammalian IMPDHs but a poor inhibitor of the bacterial enzymes. MZP is a more potent inhibitor of bacterial IMPDH.</text>
</comment>
<keyword evidence="10 13" id="KW-0520">NAD</keyword>
<evidence type="ECO:0000256" key="19">
    <source>
        <dbReference type="RuleBase" id="RU003927"/>
    </source>
</evidence>
<feature type="active site" description="Thioimidate intermediate" evidence="13 14">
    <location>
        <position position="308"/>
    </location>
</feature>
<dbReference type="PIRSF" id="PIRSF000130">
    <property type="entry name" value="IMPDH"/>
    <property type="match status" value="1"/>
</dbReference>
<keyword evidence="6 13" id="KW-0332">GMP biosynthesis</keyword>
<comment type="pathway">
    <text evidence="13 20">Purine metabolism; XMP biosynthesis via de novo pathway; XMP from IMP: step 1/1.</text>
</comment>
<accession>A0A1D8P4Z8</accession>
<evidence type="ECO:0000313" key="22">
    <source>
        <dbReference type="EMBL" id="AOW19653.1"/>
    </source>
</evidence>
<dbReference type="PROSITE" id="PS00487">
    <property type="entry name" value="IMP_DH_GMP_RED"/>
    <property type="match status" value="1"/>
</dbReference>
<dbReference type="RefSeq" id="WP_070235769.1">
    <property type="nucleotide sequence ID" value="NZ_CP017478.1"/>
</dbReference>
<dbReference type="Gene3D" id="3.20.20.70">
    <property type="entry name" value="Aldolase class I"/>
    <property type="match status" value="1"/>
</dbReference>
<feature type="active site" description="Proton acceptor" evidence="13 14">
    <location>
        <position position="404"/>
    </location>
</feature>
<proteinExistence type="inferred from homology"/>
<feature type="binding site" description="in other chain" evidence="13 17">
    <location>
        <position position="303"/>
    </location>
    <ligand>
        <name>K(+)</name>
        <dbReference type="ChEBI" id="CHEBI:29103"/>
        <note>ligand shared between two tetrameric partners</note>
    </ligand>
</feature>
<dbReference type="Pfam" id="PF00571">
    <property type="entry name" value="CBS"/>
    <property type="match status" value="2"/>
</dbReference>
<dbReference type="STRING" id="1850246.LPB138_02695"/>
<protein>
    <recommendedName>
        <fullName evidence="13 20">Inosine-5'-monophosphate dehydrogenase</fullName>
        <shortName evidence="13">IMP dehydrogenase</shortName>
        <shortName evidence="13">IMPD</shortName>
        <shortName evidence="13">IMPDH</shortName>
        <ecNumber evidence="13 20">1.1.1.205</ecNumber>
    </recommendedName>
</protein>
<evidence type="ECO:0000256" key="11">
    <source>
        <dbReference type="ARBA" id="ARBA00023122"/>
    </source>
</evidence>
<dbReference type="KEGG" id="lul:LPB138_02695"/>
<keyword evidence="7 13" id="KW-0658">Purine biosynthesis</keyword>
<dbReference type="SUPFAM" id="SSF51412">
    <property type="entry name" value="Inosine monophosphate dehydrogenase (IMPDH)"/>
    <property type="match status" value="1"/>
</dbReference>
<dbReference type="EC" id="1.1.1.205" evidence="13 20"/>
<evidence type="ECO:0000256" key="5">
    <source>
        <dbReference type="ARBA" id="ARBA00022737"/>
    </source>
</evidence>
<evidence type="ECO:0000256" key="18">
    <source>
        <dbReference type="PROSITE-ProRule" id="PRU00703"/>
    </source>
</evidence>
<evidence type="ECO:0000256" key="3">
    <source>
        <dbReference type="ARBA" id="ARBA00011881"/>
    </source>
</evidence>
<dbReference type="SUPFAM" id="SSF54631">
    <property type="entry name" value="CBS-domain pair"/>
    <property type="match status" value="1"/>
</dbReference>
<sequence>MISNSSKFVGEGLTYDDVLLIPAFSEVLPREVSIQTKFTRNITLNVPIVSAAMDTVTESAMAIAMAREGGIGVLHKNLTIEQQAQEVRRVKRSESGMIIEPVTVGKDATVFDAKALMREYGIGGIPVVDTSNILIGIVTNRDLRFENDNTRKIEEIMTKENLVTVSQGTSLSQAEAILQENKIEKLPVVDENNKLVGLITFRDIIKVSENPNANKDSYGRLRVAAAIGVTGDAVERAAALINAGVDALIIDTAHGHTKGVVNVLKDIKNQFPDTDIVVGNIATADAAKYLVEAGADAVKVGIGPGSICTTRVVAGVGYPQLTAVHQVSEAIKGSGVPVIADGGIRYTGDIPKAIAAGADTVMLGSLLAGTKESPGETIIFEGRKFKSYRGMGSVEAMKQGSKDRYFQDVEDDIKKLVPEGIVGRVPYKGDLSETMHQFIGGLRAGMGYCGAKDIATQKEAQFVKITSSGIAESHPHDVTITKEAPNYSR</sequence>
<keyword evidence="11 18" id="KW-0129">CBS domain</keyword>
<feature type="binding site" evidence="13 15">
    <location>
        <position position="306"/>
    </location>
    <ligand>
        <name>IMP</name>
        <dbReference type="ChEBI" id="CHEBI:58053"/>
    </ligand>
</feature>
<dbReference type="PANTHER" id="PTHR11911">
    <property type="entry name" value="INOSINE-5-MONOPHOSPHATE DEHYDROGENASE RELATED"/>
    <property type="match status" value="1"/>
</dbReference>
<comment type="caution">
    <text evidence="13">Lacks conserved residue(s) required for the propagation of feature annotation.</text>
</comment>
<reference evidence="22 23" key="1">
    <citation type="submission" date="2016-10" db="EMBL/GenBank/DDBJ databases">
        <title>Lutibacter sp. LPB0138, isolated from marine gastropod.</title>
        <authorList>
            <person name="Kim E."/>
            <person name="Yi H."/>
        </authorList>
    </citation>
    <scope>NUCLEOTIDE SEQUENCE [LARGE SCALE GENOMIC DNA]</scope>
    <source>
        <strain evidence="22 23">LPB0138</strain>
    </source>
</reference>
<keyword evidence="9 13" id="KW-0560">Oxidoreductase</keyword>
<evidence type="ECO:0000256" key="8">
    <source>
        <dbReference type="ARBA" id="ARBA00022958"/>
    </source>
</evidence>
<evidence type="ECO:0000256" key="4">
    <source>
        <dbReference type="ARBA" id="ARBA00022723"/>
    </source>
</evidence>
<keyword evidence="23" id="KW-1185">Reference proteome</keyword>
<name>A0A1D8P4Z8_9FLAO</name>
<feature type="binding site" evidence="13">
    <location>
        <position position="474"/>
    </location>
    <ligand>
        <name>K(+)</name>
        <dbReference type="ChEBI" id="CHEBI:29103"/>
        <note>ligand shared between two tetrameric partners</note>
    </ligand>
</feature>
<keyword evidence="4 13" id="KW-0479">Metal-binding</keyword>
<feature type="binding site" evidence="13">
    <location>
        <position position="473"/>
    </location>
    <ligand>
        <name>K(+)</name>
        <dbReference type="ChEBI" id="CHEBI:29103"/>
        <note>ligand shared between two tetrameric partners</note>
    </ligand>
</feature>
<evidence type="ECO:0000259" key="21">
    <source>
        <dbReference type="PROSITE" id="PS51371"/>
    </source>
</evidence>
<keyword evidence="8 13" id="KW-0630">Potassium</keyword>
<feature type="binding site" description="in other chain" evidence="13 17">
    <location>
        <position position="308"/>
    </location>
    <ligand>
        <name>K(+)</name>
        <dbReference type="ChEBI" id="CHEBI:29103"/>
        <note>ligand shared between two tetrameric partners</note>
    </ligand>
</feature>
<dbReference type="SMART" id="SM00116">
    <property type="entry name" value="CBS"/>
    <property type="match status" value="2"/>
</dbReference>
<dbReference type="GO" id="GO:0046872">
    <property type="term" value="F:metal ion binding"/>
    <property type="evidence" value="ECO:0007669"/>
    <property type="project" value="UniProtKB-UniRule"/>
</dbReference>
<evidence type="ECO:0000313" key="23">
    <source>
        <dbReference type="Proteomes" id="UP000176050"/>
    </source>
</evidence>
<evidence type="ECO:0000256" key="9">
    <source>
        <dbReference type="ARBA" id="ARBA00023002"/>
    </source>
</evidence>
<dbReference type="GO" id="GO:0006177">
    <property type="term" value="P:GMP biosynthetic process"/>
    <property type="evidence" value="ECO:0007669"/>
    <property type="project" value="UniProtKB-UniRule"/>
</dbReference>
<dbReference type="SMART" id="SM01240">
    <property type="entry name" value="IMPDH"/>
    <property type="match status" value="1"/>
</dbReference>
<comment type="cofactor">
    <cofactor evidence="1 13">
        <name>K(+)</name>
        <dbReference type="ChEBI" id="CHEBI:29103"/>
    </cofactor>
</comment>
<dbReference type="HAMAP" id="MF_01964">
    <property type="entry name" value="IMPDH"/>
    <property type="match status" value="1"/>
</dbReference>
<gene>
    <name evidence="13" type="primary">guaB</name>
    <name evidence="22" type="ORF">LPB138_02695</name>
</gene>
<feature type="binding site" evidence="16">
    <location>
        <begin position="251"/>
        <end position="253"/>
    </location>
    <ligand>
        <name>NAD(+)</name>
        <dbReference type="ChEBI" id="CHEBI:57540"/>
    </ligand>
</feature>
<dbReference type="OrthoDB" id="9805398at2"/>
<dbReference type="InterPro" id="IPR005990">
    <property type="entry name" value="IMP_DH"/>
</dbReference>